<accession>A0A518C1D0</accession>
<sequence>MHVALLANTAWLDEELPMFQHLVVGLIDEMVRVAQVVPSSLPDHECSGFGAYVSWNETRWSWLNLRRLTALTDTFRELEITAVHALDGRMWRAALNLAERLDIPAILSANSQFDIPLLRSLNNRINPERAAILPATQPLADTMREIAGERLDIHTLHHGVHIPAAPQTCNISEARAVVVSGNGAMDHHYDNLLKAIKRVVHQHPQVQFFFDGQGADQSLIWREAQRIGLAANLSLVPRRLGHREMLLRTDVLLHPQPQGRARGLTLHALATGLPVIALEDPWLDHLIHDHTAWIVREPTPEAFLKPLLRCMNDPAEACALGERGREWVRDNRLASSQIRNLLHVYHALTGEGIPIEAGASP</sequence>
<evidence type="ECO:0000313" key="2">
    <source>
        <dbReference type="EMBL" id="QDU73031.1"/>
    </source>
</evidence>
<keyword evidence="2" id="KW-0808">Transferase</keyword>
<dbReference type="InterPro" id="IPR001296">
    <property type="entry name" value="Glyco_trans_1"/>
</dbReference>
<dbReference type="Proteomes" id="UP000320386">
    <property type="component" value="Chromosome"/>
</dbReference>
<dbReference type="RefSeq" id="WP_145447172.1">
    <property type="nucleotide sequence ID" value="NZ_CP036280.1"/>
</dbReference>
<gene>
    <name evidence="2" type="ORF">Pan265_29090</name>
</gene>
<dbReference type="AlphaFoldDB" id="A0A518C1D0"/>
<organism evidence="2 3">
    <name type="scientific">Mucisphaera calidilacus</name>
    <dbReference type="NCBI Taxonomy" id="2527982"/>
    <lineage>
        <taxon>Bacteria</taxon>
        <taxon>Pseudomonadati</taxon>
        <taxon>Planctomycetota</taxon>
        <taxon>Phycisphaerae</taxon>
        <taxon>Phycisphaerales</taxon>
        <taxon>Phycisphaeraceae</taxon>
        <taxon>Mucisphaera</taxon>
    </lineage>
</organism>
<dbReference type="KEGG" id="mcad:Pan265_29090"/>
<dbReference type="SUPFAM" id="SSF53756">
    <property type="entry name" value="UDP-Glycosyltransferase/glycogen phosphorylase"/>
    <property type="match status" value="1"/>
</dbReference>
<dbReference type="OrthoDB" id="9775208at2"/>
<proteinExistence type="predicted"/>
<keyword evidence="3" id="KW-1185">Reference proteome</keyword>
<evidence type="ECO:0000313" key="3">
    <source>
        <dbReference type="Proteomes" id="UP000320386"/>
    </source>
</evidence>
<evidence type="ECO:0000259" key="1">
    <source>
        <dbReference type="Pfam" id="PF00534"/>
    </source>
</evidence>
<dbReference type="Gene3D" id="3.40.50.2000">
    <property type="entry name" value="Glycogen Phosphorylase B"/>
    <property type="match status" value="2"/>
</dbReference>
<name>A0A518C1D0_9BACT</name>
<reference evidence="2 3" key="1">
    <citation type="submission" date="2019-02" db="EMBL/GenBank/DDBJ databases">
        <title>Deep-cultivation of Planctomycetes and their phenomic and genomic characterization uncovers novel biology.</title>
        <authorList>
            <person name="Wiegand S."/>
            <person name="Jogler M."/>
            <person name="Boedeker C."/>
            <person name="Pinto D."/>
            <person name="Vollmers J."/>
            <person name="Rivas-Marin E."/>
            <person name="Kohn T."/>
            <person name="Peeters S.H."/>
            <person name="Heuer A."/>
            <person name="Rast P."/>
            <person name="Oberbeckmann S."/>
            <person name="Bunk B."/>
            <person name="Jeske O."/>
            <person name="Meyerdierks A."/>
            <person name="Storesund J.E."/>
            <person name="Kallscheuer N."/>
            <person name="Luecker S."/>
            <person name="Lage O.M."/>
            <person name="Pohl T."/>
            <person name="Merkel B.J."/>
            <person name="Hornburger P."/>
            <person name="Mueller R.-W."/>
            <person name="Bruemmer F."/>
            <person name="Labrenz M."/>
            <person name="Spormann A.M."/>
            <person name="Op den Camp H."/>
            <person name="Overmann J."/>
            <person name="Amann R."/>
            <person name="Jetten M.S.M."/>
            <person name="Mascher T."/>
            <person name="Medema M.H."/>
            <person name="Devos D.P."/>
            <person name="Kaster A.-K."/>
            <person name="Ovreas L."/>
            <person name="Rohde M."/>
            <person name="Galperin M.Y."/>
            <person name="Jogler C."/>
        </authorList>
    </citation>
    <scope>NUCLEOTIDE SEQUENCE [LARGE SCALE GENOMIC DNA]</scope>
    <source>
        <strain evidence="2 3">Pan265</strain>
    </source>
</reference>
<dbReference type="PANTHER" id="PTHR12526:SF630">
    <property type="entry name" value="GLYCOSYLTRANSFERASE"/>
    <property type="match status" value="1"/>
</dbReference>
<dbReference type="GO" id="GO:0016757">
    <property type="term" value="F:glycosyltransferase activity"/>
    <property type="evidence" value="ECO:0007669"/>
    <property type="project" value="InterPro"/>
</dbReference>
<dbReference type="PANTHER" id="PTHR12526">
    <property type="entry name" value="GLYCOSYLTRANSFERASE"/>
    <property type="match status" value="1"/>
</dbReference>
<dbReference type="Pfam" id="PF00534">
    <property type="entry name" value="Glycos_transf_1"/>
    <property type="match status" value="1"/>
</dbReference>
<dbReference type="EMBL" id="CP036280">
    <property type="protein sequence ID" value="QDU73031.1"/>
    <property type="molecule type" value="Genomic_DNA"/>
</dbReference>
<protein>
    <submittedName>
        <fullName evidence="2">Glycosyl transferases group 1</fullName>
    </submittedName>
</protein>
<feature type="domain" description="Glycosyl transferase family 1" evidence="1">
    <location>
        <begin position="176"/>
        <end position="327"/>
    </location>
</feature>
<dbReference type="CDD" id="cd03801">
    <property type="entry name" value="GT4_PimA-like"/>
    <property type="match status" value="1"/>
</dbReference>